<reference evidence="4" key="1">
    <citation type="submission" date="2023-07" db="EMBL/GenBank/DDBJ databases">
        <authorList>
            <consortium name="CYATHOMIX"/>
        </authorList>
    </citation>
    <scope>NUCLEOTIDE SEQUENCE</scope>
    <source>
        <strain evidence="4">N/A</strain>
    </source>
</reference>
<evidence type="ECO:0000313" key="5">
    <source>
        <dbReference type="Proteomes" id="UP001176961"/>
    </source>
</evidence>
<dbReference type="InterPro" id="IPR020845">
    <property type="entry name" value="AMP-binding_CS"/>
</dbReference>
<evidence type="ECO:0000259" key="3">
    <source>
        <dbReference type="Pfam" id="PF00501"/>
    </source>
</evidence>
<dbReference type="InterPro" id="IPR000873">
    <property type="entry name" value="AMP-dep_synth/lig_dom"/>
</dbReference>
<proteinExistence type="predicted"/>
<feature type="domain" description="AMP-dependent synthetase/ligase" evidence="3">
    <location>
        <begin position="19"/>
        <end position="118"/>
    </location>
</feature>
<dbReference type="PANTHER" id="PTHR24096">
    <property type="entry name" value="LONG-CHAIN-FATTY-ACID--COA LIGASE"/>
    <property type="match status" value="1"/>
</dbReference>
<comment type="caution">
    <text evidence="4">The sequence shown here is derived from an EMBL/GenBank/DDBJ whole genome shotgun (WGS) entry which is preliminary data.</text>
</comment>
<dbReference type="SUPFAM" id="SSF56801">
    <property type="entry name" value="Acetyl-CoA synthetase-like"/>
    <property type="match status" value="2"/>
</dbReference>
<dbReference type="GO" id="GO:0016405">
    <property type="term" value="F:CoA-ligase activity"/>
    <property type="evidence" value="ECO:0007669"/>
    <property type="project" value="TreeGrafter"/>
</dbReference>
<dbReference type="PANTHER" id="PTHR24096:SF422">
    <property type="entry name" value="BCDNA.GH02901"/>
    <property type="match status" value="1"/>
</dbReference>
<keyword evidence="5" id="KW-1185">Reference proteome</keyword>
<sequence>MTSFQLFPDPNFTTSPVDVDQDPVFMPYSSGTTGPPKGVMLTHKNYSALMSIYGRHDELRMLGGLSPPWCCEKDRELLLLPFYHCFGFALMMSSILKGGTSVVMSHFHPQLFCESVQNFQRGSTSWEGSVRGTEEEIQKHKGTSSKAMGQPVGSVGKLVSNLEMKIVDPEDNTMKARGEIGEICIRGPTVMLGYFGKPEATKECIRDGFIRATLQFIICVGDEPSSTFPSNCYQWNDVLSTVPDPNFTTSPVDVDQDPVFMPYSSGTTGPPKGVMLTHKNYSALMSIYGRHDELRMLGGLSPPWCCEKDRELLLLPFYHCFGFAITALMMSSILKGGTSVVMSHFHPQLFLRVCTKFQIRFVAVVPPILVFLVKNPICERYDLSSLQFIFSGGSTSWEGSVRGTEEEIQKHKAHPARPDTLAIIDINQWNLSDLNINDFLGYGMSELSMGSHLPDITQGQPVGSVGKLVSNLEMKIVDPEDNTMKARGEIGEICIRVPQ</sequence>
<feature type="domain" description="AMP-dependent synthetase/ligase" evidence="3">
    <location>
        <begin position="441"/>
        <end position="499"/>
    </location>
</feature>
<feature type="domain" description="AMP-dependent synthetase/ligase" evidence="3">
    <location>
        <begin position="249"/>
        <end position="394"/>
    </location>
</feature>
<protein>
    <recommendedName>
        <fullName evidence="3">AMP-dependent synthetase/ligase domain-containing protein</fullName>
    </recommendedName>
</protein>
<dbReference type="AlphaFoldDB" id="A0AA36HAD7"/>
<dbReference type="EMBL" id="CATQJL010000316">
    <property type="protein sequence ID" value="CAJ0607111.1"/>
    <property type="molecule type" value="Genomic_DNA"/>
</dbReference>
<name>A0AA36HAD7_CYLNA</name>
<evidence type="ECO:0000256" key="2">
    <source>
        <dbReference type="ARBA" id="ARBA00023140"/>
    </source>
</evidence>
<dbReference type="Pfam" id="PF00501">
    <property type="entry name" value="AMP-binding"/>
    <property type="match status" value="4"/>
</dbReference>
<accession>A0AA36HAD7</accession>
<keyword evidence="2" id="KW-0576">Peroxisome</keyword>
<evidence type="ECO:0000313" key="4">
    <source>
        <dbReference type="EMBL" id="CAJ0607111.1"/>
    </source>
</evidence>
<organism evidence="4 5">
    <name type="scientific">Cylicocyclus nassatus</name>
    <name type="common">Nematode worm</name>
    <dbReference type="NCBI Taxonomy" id="53992"/>
    <lineage>
        <taxon>Eukaryota</taxon>
        <taxon>Metazoa</taxon>
        <taxon>Ecdysozoa</taxon>
        <taxon>Nematoda</taxon>
        <taxon>Chromadorea</taxon>
        <taxon>Rhabditida</taxon>
        <taxon>Rhabditina</taxon>
        <taxon>Rhabditomorpha</taxon>
        <taxon>Strongyloidea</taxon>
        <taxon>Strongylidae</taxon>
        <taxon>Cylicocyclus</taxon>
    </lineage>
</organism>
<feature type="domain" description="AMP-dependent synthetase/ligase" evidence="3">
    <location>
        <begin position="151"/>
        <end position="195"/>
    </location>
</feature>
<dbReference type="Gene3D" id="2.30.38.10">
    <property type="entry name" value="Luciferase, Domain 3"/>
    <property type="match status" value="2"/>
</dbReference>
<dbReference type="Proteomes" id="UP001176961">
    <property type="component" value="Unassembled WGS sequence"/>
</dbReference>
<dbReference type="Gene3D" id="3.40.50.980">
    <property type="match status" value="4"/>
</dbReference>
<dbReference type="GO" id="GO:0005777">
    <property type="term" value="C:peroxisome"/>
    <property type="evidence" value="ECO:0007669"/>
    <property type="project" value="UniProtKB-SubCell"/>
</dbReference>
<comment type="subcellular location">
    <subcellularLocation>
        <location evidence="1">Peroxisome</location>
    </subcellularLocation>
</comment>
<gene>
    <name evidence="4" type="ORF">CYNAS_LOCUS19094</name>
</gene>
<evidence type="ECO:0000256" key="1">
    <source>
        <dbReference type="ARBA" id="ARBA00004275"/>
    </source>
</evidence>
<dbReference type="PROSITE" id="PS00455">
    <property type="entry name" value="AMP_BINDING"/>
    <property type="match status" value="2"/>
</dbReference>